<dbReference type="Pfam" id="PF01474">
    <property type="entry name" value="DAHP_synth_2"/>
    <property type="match status" value="2"/>
</dbReference>
<feature type="binding site" evidence="3">
    <location>
        <position position="269"/>
    </location>
    <ligand>
        <name>phosphoenolpyruvate</name>
        <dbReference type="ChEBI" id="CHEBI:58702"/>
    </ligand>
</feature>
<comment type="similarity">
    <text evidence="1 4">Belongs to the class-II DAHP synthase family.</text>
</comment>
<dbReference type="InterPro" id="IPR002480">
    <property type="entry name" value="DAHP_synth_2"/>
</dbReference>
<dbReference type="EMBL" id="FOGI01000002">
    <property type="protein sequence ID" value="SER21463.1"/>
    <property type="molecule type" value="Genomic_DNA"/>
</dbReference>
<keyword evidence="6" id="KW-1185">Reference proteome</keyword>
<keyword evidence="4" id="KW-0057">Aromatic amino acid biosynthesis</keyword>
<dbReference type="RefSeq" id="WP_092775053.1">
    <property type="nucleotide sequence ID" value="NZ_FOGI01000002.1"/>
</dbReference>
<proteinExistence type="inferred from homology"/>
<dbReference type="EC" id="2.5.1.54" evidence="4"/>
<accession>A0A1H9ME75</accession>
<dbReference type="SUPFAM" id="SSF51569">
    <property type="entry name" value="Aldolase"/>
    <property type="match status" value="1"/>
</dbReference>
<dbReference type="Gene3D" id="3.20.20.70">
    <property type="entry name" value="Aldolase class I"/>
    <property type="match status" value="1"/>
</dbReference>
<keyword evidence="4" id="KW-0028">Amino-acid biosynthesis</keyword>
<feature type="binding site" evidence="3">
    <location>
        <position position="332"/>
    </location>
    <ligand>
        <name>Mn(2+)</name>
        <dbReference type="ChEBI" id="CHEBI:29035"/>
    </ligand>
</feature>
<evidence type="ECO:0000256" key="2">
    <source>
        <dbReference type="ARBA" id="ARBA00022679"/>
    </source>
</evidence>
<keyword evidence="3" id="KW-0464">Manganese</keyword>
<dbReference type="PANTHER" id="PTHR21337:SF0">
    <property type="entry name" value="PHOSPHO-2-DEHYDRO-3-DEOXYHEPTONATE ALDOLASE"/>
    <property type="match status" value="1"/>
</dbReference>
<dbReference type="UniPathway" id="UPA00053">
    <property type="reaction ID" value="UER00084"/>
</dbReference>
<comment type="pathway">
    <text evidence="4">Metabolic intermediate biosynthesis; chorismate biosynthesis; chorismate from D-erythrose 4-phosphate and phosphoenolpyruvate: step 1/7.</text>
</comment>
<evidence type="ECO:0000256" key="1">
    <source>
        <dbReference type="ARBA" id="ARBA00008911"/>
    </source>
</evidence>
<protein>
    <recommendedName>
        <fullName evidence="4">Phospho-2-dehydro-3-deoxyheptonate aldolase</fullName>
        <ecNumber evidence="4">2.5.1.54</ecNumber>
    </recommendedName>
</protein>
<feature type="binding site" evidence="3">
    <location>
        <position position="400"/>
    </location>
    <ligand>
        <name>Mn(2+)</name>
        <dbReference type="ChEBI" id="CHEBI:29035"/>
    </ligand>
</feature>
<evidence type="ECO:0000256" key="3">
    <source>
        <dbReference type="PIRSR" id="PIRSR602480-1"/>
    </source>
</evidence>
<sequence length="420" mass="45036">MTQDDSATLDEVLCCCDPPEVLDSAVHRDAAVVAALTGVTARPAAQQPPWPHPFAVDAVEAELAELPGLTTEDEVDDLASAMALVAGGDALVLQGGDCAERFHEAVPDLVRRKVDYLQGLAAMMRAATGLPSVAVGRLAGQYGKPRSSPYEPAPTGGLMAAYCGDAVNAPEPEPVRRVPDPRRLRTAYDRARAVLREVRRASRGKPLVERVHVAHELLLMPYERPLVRAGVRGPFSTSTHFGWIGERTRDLRGAHVALAAAVHNPVGVKIGPTATPDDVVALTLALNPDGVPGKLCLITRYGRADIDRALPEVARAVARRGAPAIWVCDPMHGNGIKVAGVKTRLVEDMLTEVSSFVRVLTELRLRPSGLHLELTPDPVTECVSPQGSEPLFPDYRSACDPRLNPEQSVAVIAHFLDRIC</sequence>
<reference evidence="6" key="1">
    <citation type="submission" date="2016-10" db="EMBL/GenBank/DDBJ databases">
        <authorList>
            <person name="Varghese N."/>
            <person name="Submissions S."/>
        </authorList>
    </citation>
    <scope>NUCLEOTIDE SEQUENCE [LARGE SCALE GENOMIC DNA]</scope>
    <source>
        <strain evidence="6">DSM 44260</strain>
    </source>
</reference>
<dbReference type="AlphaFoldDB" id="A0A1H9ME75"/>
<evidence type="ECO:0000256" key="4">
    <source>
        <dbReference type="RuleBase" id="RU363071"/>
    </source>
</evidence>
<dbReference type="STRING" id="155974.SAMN04487818_10294"/>
<evidence type="ECO:0000313" key="5">
    <source>
        <dbReference type="EMBL" id="SER21463.1"/>
    </source>
</evidence>
<feature type="binding site" evidence="3">
    <location>
        <position position="137"/>
    </location>
    <ligand>
        <name>phosphoenolpyruvate</name>
        <dbReference type="ChEBI" id="CHEBI:58702"/>
    </ligand>
</feature>
<gene>
    <name evidence="5" type="ORF">SAMN04487818_10294</name>
</gene>
<feature type="binding site" evidence="3">
    <location>
        <begin position="246"/>
        <end position="247"/>
    </location>
    <ligand>
        <name>phosphoenolpyruvate</name>
        <dbReference type="ChEBI" id="CHEBI:58702"/>
    </ligand>
</feature>
<dbReference type="GO" id="GO:0008652">
    <property type="term" value="P:amino acid biosynthetic process"/>
    <property type="evidence" value="ECO:0007669"/>
    <property type="project" value="UniProtKB-KW"/>
</dbReference>
<comment type="cofactor">
    <cofactor evidence="3">
        <name>Mn(2+)</name>
        <dbReference type="ChEBI" id="CHEBI:29035"/>
    </cofactor>
    <cofactor evidence="3">
        <name>Co(2+)</name>
        <dbReference type="ChEBI" id="CHEBI:48828"/>
    </cofactor>
    <cofactor evidence="3">
        <name>Cd(2+)</name>
        <dbReference type="ChEBI" id="CHEBI:48775"/>
    </cofactor>
    <text evidence="3">Binds 1 divalent cation per subunit. The enzyme is active with manganese, cobalt or cadmium ions.</text>
</comment>
<dbReference type="InterPro" id="IPR013785">
    <property type="entry name" value="Aldolase_TIM"/>
</dbReference>
<feature type="binding site" evidence="3">
    <location>
        <position position="98"/>
    </location>
    <ligand>
        <name>Mn(2+)</name>
        <dbReference type="ChEBI" id="CHEBI:29035"/>
    </ligand>
</feature>
<keyword evidence="2 4" id="KW-0808">Transferase</keyword>
<dbReference type="Proteomes" id="UP000199051">
    <property type="component" value="Unassembled WGS sequence"/>
</dbReference>
<name>A0A1H9ME75_9PSEU</name>
<evidence type="ECO:0000313" key="6">
    <source>
        <dbReference type="Proteomes" id="UP000199051"/>
    </source>
</evidence>
<organism evidence="5 6">
    <name type="scientific">Actinokineospora terrae</name>
    <dbReference type="NCBI Taxonomy" id="155974"/>
    <lineage>
        <taxon>Bacteria</taxon>
        <taxon>Bacillati</taxon>
        <taxon>Actinomycetota</taxon>
        <taxon>Actinomycetes</taxon>
        <taxon>Pseudonocardiales</taxon>
        <taxon>Pseudonocardiaceae</taxon>
        <taxon>Actinokineospora</taxon>
    </lineage>
</organism>
<keyword evidence="3" id="KW-0104">Cadmium</keyword>
<feature type="binding site" evidence="3">
    <location>
        <position position="373"/>
    </location>
    <ligand>
        <name>Mn(2+)</name>
        <dbReference type="ChEBI" id="CHEBI:29035"/>
    </ligand>
</feature>
<keyword evidence="3" id="KW-0170">Cobalt</keyword>
<dbReference type="GO" id="GO:0009423">
    <property type="term" value="P:chorismate biosynthetic process"/>
    <property type="evidence" value="ECO:0007669"/>
    <property type="project" value="UniProtKB-UniPathway"/>
</dbReference>
<dbReference type="PANTHER" id="PTHR21337">
    <property type="entry name" value="PHOSPHO-2-DEHYDRO-3-DEOXYHEPTONATE ALDOLASE 1, 2"/>
    <property type="match status" value="1"/>
</dbReference>
<dbReference type="GO" id="GO:0009073">
    <property type="term" value="P:aromatic amino acid family biosynthetic process"/>
    <property type="evidence" value="ECO:0007669"/>
    <property type="project" value="UniProtKB-KW"/>
</dbReference>
<comment type="catalytic activity">
    <reaction evidence="4">
        <text>D-erythrose 4-phosphate + phosphoenolpyruvate + H2O = 7-phospho-2-dehydro-3-deoxy-D-arabino-heptonate + phosphate</text>
        <dbReference type="Rhea" id="RHEA:14717"/>
        <dbReference type="ChEBI" id="CHEBI:15377"/>
        <dbReference type="ChEBI" id="CHEBI:16897"/>
        <dbReference type="ChEBI" id="CHEBI:43474"/>
        <dbReference type="ChEBI" id="CHEBI:58394"/>
        <dbReference type="ChEBI" id="CHEBI:58702"/>
        <dbReference type="EC" id="2.5.1.54"/>
    </reaction>
</comment>
<dbReference type="GO" id="GO:0003849">
    <property type="term" value="F:3-deoxy-7-phosphoheptulonate synthase activity"/>
    <property type="evidence" value="ECO:0007669"/>
    <property type="project" value="UniProtKB-EC"/>
</dbReference>
<feature type="binding site" evidence="3">
    <location>
        <position position="300"/>
    </location>
    <ligand>
        <name>phosphoenolpyruvate</name>
        <dbReference type="ChEBI" id="CHEBI:58702"/>
    </ligand>
</feature>